<proteinExistence type="predicted"/>
<keyword evidence="1" id="KW-0732">Signal</keyword>
<comment type="caution">
    <text evidence="2">The sequence shown here is derived from an EMBL/GenBank/DDBJ whole genome shotgun (WGS) entry which is preliminary data.</text>
</comment>
<feature type="signal peptide" evidence="1">
    <location>
        <begin position="1"/>
        <end position="25"/>
    </location>
</feature>
<accession>A0A438KEH2</accession>
<dbReference type="PANTHER" id="PTHR15430">
    <property type="entry name" value="GLOMULIN"/>
    <property type="match status" value="1"/>
</dbReference>
<evidence type="ECO:0000313" key="2">
    <source>
        <dbReference type="EMBL" id="RVX19589.1"/>
    </source>
</evidence>
<dbReference type="Proteomes" id="UP000288805">
    <property type="component" value="Unassembled WGS sequence"/>
</dbReference>
<sequence length="267" mass="30320">MRNLMKVWLLEWVSILLEQFLGEWGLNENDEAISLGGLLVEMVGSDLDVSASEFFWWNNDYSDEIIDDGGTSCGLVEMKMGGAFVFCAIELRPLTFVPSGRYITYSLYLPIFQPLHDCNSCRLCREEMRMENCQRISVGHDEFLQAEKSCQSSLFWSADVLELVELILRPPKGGPPALPEDSDAVFLSSAFFEIPKIVMNSVALFETDLLDTFPYQPLVNASANACWIHLHIFLLVLSALNLYRFVLITESTVLFFSSFFLHPRSDK</sequence>
<dbReference type="AlphaFoldDB" id="A0A438KEH2"/>
<evidence type="ECO:0000313" key="3">
    <source>
        <dbReference type="Proteomes" id="UP000288805"/>
    </source>
</evidence>
<organism evidence="2 3">
    <name type="scientific">Vitis vinifera</name>
    <name type="common">Grape</name>
    <dbReference type="NCBI Taxonomy" id="29760"/>
    <lineage>
        <taxon>Eukaryota</taxon>
        <taxon>Viridiplantae</taxon>
        <taxon>Streptophyta</taxon>
        <taxon>Embryophyta</taxon>
        <taxon>Tracheophyta</taxon>
        <taxon>Spermatophyta</taxon>
        <taxon>Magnoliopsida</taxon>
        <taxon>eudicotyledons</taxon>
        <taxon>Gunneridae</taxon>
        <taxon>Pentapetalae</taxon>
        <taxon>rosids</taxon>
        <taxon>Vitales</taxon>
        <taxon>Vitaceae</taxon>
        <taxon>Viteae</taxon>
        <taxon>Vitis</taxon>
    </lineage>
</organism>
<gene>
    <name evidence="2" type="ORF">CK203_005135</name>
</gene>
<name>A0A438KEH2_VITVI</name>
<feature type="chain" id="PRO_5019144544" evidence="1">
    <location>
        <begin position="26"/>
        <end position="267"/>
    </location>
</feature>
<reference evidence="2 3" key="1">
    <citation type="journal article" date="2018" name="PLoS Genet.">
        <title>Population sequencing reveals clonal diversity and ancestral inbreeding in the grapevine cultivar Chardonnay.</title>
        <authorList>
            <person name="Roach M.J."/>
            <person name="Johnson D.L."/>
            <person name="Bohlmann J."/>
            <person name="van Vuuren H.J."/>
            <person name="Jones S.J."/>
            <person name="Pretorius I.S."/>
            <person name="Schmidt S.A."/>
            <person name="Borneman A.R."/>
        </authorList>
    </citation>
    <scope>NUCLEOTIDE SEQUENCE [LARGE SCALE GENOMIC DNA]</scope>
    <source>
        <strain evidence="3">cv. Chardonnay</strain>
        <tissue evidence="2">Leaf</tissue>
    </source>
</reference>
<dbReference type="InterPro" id="IPR019516">
    <property type="entry name" value="Glomulin/ALF4"/>
</dbReference>
<dbReference type="PANTHER" id="PTHR15430:SF1">
    <property type="entry name" value="GLOMULIN"/>
    <property type="match status" value="1"/>
</dbReference>
<protein>
    <submittedName>
        <fullName evidence="2">Uncharacterized protein</fullName>
    </submittedName>
</protein>
<dbReference type="EMBL" id="QGNW01000008">
    <property type="protein sequence ID" value="RVX19589.1"/>
    <property type="molecule type" value="Genomic_DNA"/>
</dbReference>
<evidence type="ECO:0000256" key="1">
    <source>
        <dbReference type="SAM" id="SignalP"/>
    </source>
</evidence>